<evidence type="ECO:0000313" key="1">
    <source>
        <dbReference type="EMBL" id="KAK2656573.1"/>
    </source>
</evidence>
<evidence type="ECO:0000313" key="2">
    <source>
        <dbReference type="Proteomes" id="UP001280121"/>
    </source>
</evidence>
<organism evidence="1 2">
    <name type="scientific">Dipteronia dyeriana</name>
    <dbReference type="NCBI Taxonomy" id="168575"/>
    <lineage>
        <taxon>Eukaryota</taxon>
        <taxon>Viridiplantae</taxon>
        <taxon>Streptophyta</taxon>
        <taxon>Embryophyta</taxon>
        <taxon>Tracheophyta</taxon>
        <taxon>Spermatophyta</taxon>
        <taxon>Magnoliopsida</taxon>
        <taxon>eudicotyledons</taxon>
        <taxon>Gunneridae</taxon>
        <taxon>Pentapetalae</taxon>
        <taxon>rosids</taxon>
        <taxon>malvids</taxon>
        <taxon>Sapindales</taxon>
        <taxon>Sapindaceae</taxon>
        <taxon>Hippocastanoideae</taxon>
        <taxon>Acereae</taxon>
        <taxon>Dipteronia</taxon>
    </lineage>
</organism>
<sequence>MDLRQAPYQILDHKKFSYKEVSYILNIVAEKNDVAGFYFGHPDVDKANQGKGSFVSYVILVRLGSEGLKGIFVDTYASIAVFKESFVHVNAVRIYKTFMYVQYLVDPFLMDPITGEVHLHLTTHARACFTAKEIDEMLSASSLIDLFVECRANLILIDIGSKKSRFCMVNVEGGVVVKSMTFGVIPFYRSTTSPYQILDHKKFFYKEVSYILNIVAENNDVVGFYFGHSDKANRGKGKGSFVSDVIQGIDKFQMNRLFSPVGEENSSENALPLIQSVFGKRRLERDLCG</sequence>
<keyword evidence="2" id="KW-1185">Reference proteome</keyword>
<proteinExistence type="predicted"/>
<accession>A0AAD9XCR5</accession>
<gene>
    <name evidence="1" type="ORF">Ddye_009625</name>
</gene>
<comment type="caution">
    <text evidence="1">The sequence shown here is derived from an EMBL/GenBank/DDBJ whole genome shotgun (WGS) entry which is preliminary data.</text>
</comment>
<protein>
    <submittedName>
        <fullName evidence="1">Uncharacterized protein</fullName>
    </submittedName>
</protein>
<name>A0AAD9XCR5_9ROSI</name>
<dbReference type="Proteomes" id="UP001280121">
    <property type="component" value="Unassembled WGS sequence"/>
</dbReference>
<reference evidence="1" key="1">
    <citation type="journal article" date="2023" name="Plant J.">
        <title>Genome sequences and population genomics provide insights into the demographic history, inbreeding, and mutation load of two 'living fossil' tree species of Dipteronia.</title>
        <authorList>
            <person name="Feng Y."/>
            <person name="Comes H.P."/>
            <person name="Chen J."/>
            <person name="Zhu S."/>
            <person name="Lu R."/>
            <person name="Zhang X."/>
            <person name="Li P."/>
            <person name="Qiu J."/>
            <person name="Olsen K.M."/>
            <person name="Qiu Y."/>
        </authorList>
    </citation>
    <scope>NUCLEOTIDE SEQUENCE</scope>
    <source>
        <strain evidence="1">KIB01</strain>
    </source>
</reference>
<dbReference type="AlphaFoldDB" id="A0AAD9XCR5"/>
<dbReference type="EMBL" id="JANJYI010000003">
    <property type="protein sequence ID" value="KAK2656573.1"/>
    <property type="molecule type" value="Genomic_DNA"/>
</dbReference>